<protein>
    <submittedName>
        <fullName evidence="2">Excisionase family DNA-binding protein</fullName>
    </submittedName>
</protein>
<dbReference type="NCBIfam" id="TIGR01764">
    <property type="entry name" value="excise"/>
    <property type="match status" value="1"/>
</dbReference>
<dbReference type="Proteomes" id="UP001303408">
    <property type="component" value="Chromosome"/>
</dbReference>
<organism evidence="2">
    <name type="scientific">Demequina capsici</name>
    <dbReference type="NCBI Taxonomy" id="3075620"/>
    <lineage>
        <taxon>Bacteria</taxon>
        <taxon>Bacillati</taxon>
        <taxon>Actinomycetota</taxon>
        <taxon>Actinomycetes</taxon>
        <taxon>Micrococcales</taxon>
        <taxon>Demequinaceae</taxon>
        <taxon>Demequina</taxon>
    </lineage>
</organism>
<dbReference type="AlphaFoldDB" id="A0AA96FBD0"/>
<evidence type="ECO:0000259" key="1">
    <source>
        <dbReference type="Pfam" id="PF12728"/>
    </source>
</evidence>
<dbReference type="Pfam" id="PF12728">
    <property type="entry name" value="HTH_17"/>
    <property type="match status" value="1"/>
</dbReference>
<name>A0AA96FBD0_9MICO</name>
<dbReference type="EMBL" id="CP134880">
    <property type="protein sequence ID" value="WNM27129.1"/>
    <property type="molecule type" value="Genomic_DNA"/>
</dbReference>
<dbReference type="KEGG" id="dcp:RN607_13135"/>
<dbReference type="InterPro" id="IPR041657">
    <property type="entry name" value="HTH_17"/>
</dbReference>
<feature type="domain" description="Helix-turn-helix" evidence="1">
    <location>
        <begin position="75"/>
        <end position="122"/>
    </location>
</feature>
<evidence type="ECO:0000313" key="2">
    <source>
        <dbReference type="EMBL" id="WNM27129.1"/>
    </source>
</evidence>
<dbReference type="RefSeq" id="WP_313543075.1">
    <property type="nucleotide sequence ID" value="NZ_CP134880.1"/>
</dbReference>
<reference evidence="2" key="1">
    <citation type="submission" date="2023-09" db="EMBL/GenBank/DDBJ databases">
        <title>Demequina sp. a novel bacteria isolated from Capsicum annuum.</title>
        <authorList>
            <person name="Humaira Z."/>
            <person name="Lee J."/>
            <person name="Cho D."/>
        </authorList>
    </citation>
    <scope>NUCLEOTIDE SEQUENCE</scope>
    <source>
        <strain evidence="2">PMTSA13</strain>
    </source>
</reference>
<gene>
    <name evidence="2" type="ORF">RN607_13135</name>
</gene>
<dbReference type="GO" id="GO:0003677">
    <property type="term" value="F:DNA binding"/>
    <property type="evidence" value="ECO:0007669"/>
    <property type="project" value="UniProtKB-KW"/>
</dbReference>
<accession>A0AA96FBD0</accession>
<sequence length="143" mass="15689">MTMTLRAADGRAEIAVTDDESKAAALALKNFPTEAAAEGLVEISVPRELVDLVHMVLHAASRGEQLTIGSMPDELSTSVAADQLGISRPTLMKLIENGELDAHKVGTHTRIKTEDVRVFRRARLERQRRAFDELRELEEGLGS</sequence>
<dbReference type="InterPro" id="IPR010093">
    <property type="entry name" value="SinI_DNA-bd"/>
</dbReference>
<proteinExistence type="predicted"/>
<keyword evidence="2" id="KW-0238">DNA-binding</keyword>